<dbReference type="SUPFAM" id="SSF81568">
    <property type="entry name" value="Photosystem I reaction center subunit XI, PsaL"/>
    <property type="match status" value="1"/>
</dbReference>
<evidence type="ECO:0000256" key="7">
    <source>
        <dbReference type="ARBA" id="ARBA00022989"/>
    </source>
</evidence>
<keyword evidence="8 11" id="KW-0472">Membrane</keyword>
<dbReference type="InterPro" id="IPR022980">
    <property type="entry name" value="PSI_suXI"/>
</dbReference>
<evidence type="ECO:0000256" key="8">
    <source>
        <dbReference type="ARBA" id="ARBA00023136"/>
    </source>
</evidence>
<dbReference type="GO" id="GO:0015979">
    <property type="term" value="P:photosynthesis"/>
    <property type="evidence" value="ECO:0007669"/>
    <property type="project" value="UniProtKB-KW"/>
</dbReference>
<reference evidence="13" key="1">
    <citation type="submission" date="2021-05" db="EMBL/GenBank/DDBJ databases">
        <authorList>
            <person name="Pietrasiak N."/>
            <person name="Ward R."/>
            <person name="Stajich J.E."/>
            <person name="Kurbessoian T."/>
        </authorList>
    </citation>
    <scope>NUCLEOTIDE SEQUENCE</scope>
    <source>
        <strain evidence="13">UHER 2000/2452</strain>
    </source>
</reference>
<evidence type="ECO:0000256" key="2">
    <source>
        <dbReference type="ARBA" id="ARBA00008820"/>
    </source>
</evidence>
<comment type="subcellular location">
    <subcellularLocation>
        <location evidence="1">Membrane</location>
        <topology evidence="1">Multi-pass membrane protein</topology>
    </subcellularLocation>
</comment>
<name>A0A951UP29_9CYAN</name>
<keyword evidence="5 11" id="KW-0812">Transmembrane</keyword>
<evidence type="ECO:0000256" key="9">
    <source>
        <dbReference type="ARBA" id="ARBA00032768"/>
    </source>
</evidence>
<evidence type="ECO:0000256" key="6">
    <source>
        <dbReference type="ARBA" id="ARBA00022836"/>
    </source>
</evidence>
<dbReference type="Gene3D" id="1.20.1240.10">
    <property type="entry name" value="Photosystem I PsaL, reaction centre subunit XI"/>
    <property type="match status" value="1"/>
</dbReference>
<evidence type="ECO:0000256" key="10">
    <source>
        <dbReference type="ARBA" id="ARBA00033437"/>
    </source>
</evidence>
<reference evidence="13" key="2">
    <citation type="journal article" date="2022" name="Microbiol. Resour. Announc.">
        <title>Metagenome Sequencing to Explore Phylogenomics of Terrestrial Cyanobacteria.</title>
        <authorList>
            <person name="Ward R.D."/>
            <person name="Stajich J.E."/>
            <person name="Johansen J.R."/>
            <person name="Huntemann M."/>
            <person name="Clum A."/>
            <person name="Foster B."/>
            <person name="Foster B."/>
            <person name="Roux S."/>
            <person name="Palaniappan K."/>
            <person name="Varghese N."/>
            <person name="Mukherjee S."/>
            <person name="Reddy T.B.K."/>
            <person name="Daum C."/>
            <person name="Copeland A."/>
            <person name="Chen I.A."/>
            <person name="Ivanova N.N."/>
            <person name="Kyrpides N.C."/>
            <person name="Shapiro N."/>
            <person name="Eloe-Fadrosh E.A."/>
            <person name="Pietrasiak N."/>
        </authorList>
    </citation>
    <scope>NUCLEOTIDE SEQUENCE</scope>
    <source>
        <strain evidence="13">UHER 2000/2452</strain>
    </source>
</reference>
<dbReference type="Proteomes" id="UP000757435">
    <property type="component" value="Unassembled WGS sequence"/>
</dbReference>
<evidence type="ECO:0000259" key="12">
    <source>
        <dbReference type="Pfam" id="PF02605"/>
    </source>
</evidence>
<dbReference type="GO" id="GO:0009538">
    <property type="term" value="C:photosystem I reaction center"/>
    <property type="evidence" value="ECO:0007669"/>
    <property type="project" value="InterPro"/>
</dbReference>
<accession>A0A951UP29</accession>
<sequence length="179" mass="19281">MTKLVDKIERSNSSPTDLRNQEVIYPVRDSQYGDLETPINSSVFVRRFVGNLSAYRPGLSPLRRGLEVGLAHGYLLVGPFAKFNPLRYTESGTLVALLSTLGLVLISSVLIVLYAASNPPKPLSATAAPTPPDAFQSKKGWNDYAKGFLLGGAVGAIAAYFILANFDVYGNFLTLIGAK</sequence>
<dbReference type="PANTHER" id="PTHR34803">
    <property type="entry name" value="PHOTOSYSTEM I REACTION CENTER SUBUNIT XI, CHLOROPLASTIC"/>
    <property type="match status" value="1"/>
</dbReference>
<feature type="transmembrane region" description="Helical" evidence="11">
    <location>
        <begin position="148"/>
        <end position="169"/>
    </location>
</feature>
<organism evidence="13 14">
    <name type="scientific">Drouetiella hepatica Uher 2000/2452</name>
    <dbReference type="NCBI Taxonomy" id="904376"/>
    <lineage>
        <taxon>Bacteria</taxon>
        <taxon>Bacillati</taxon>
        <taxon>Cyanobacteriota</taxon>
        <taxon>Cyanophyceae</taxon>
        <taxon>Oculatellales</taxon>
        <taxon>Oculatellaceae</taxon>
        <taxon>Drouetiella</taxon>
    </lineage>
</organism>
<evidence type="ECO:0000256" key="4">
    <source>
        <dbReference type="ARBA" id="ARBA00022531"/>
    </source>
</evidence>
<evidence type="ECO:0000256" key="5">
    <source>
        <dbReference type="ARBA" id="ARBA00022692"/>
    </source>
</evidence>
<evidence type="ECO:0000313" key="13">
    <source>
        <dbReference type="EMBL" id="MBW4659318.1"/>
    </source>
</evidence>
<evidence type="ECO:0000313" key="14">
    <source>
        <dbReference type="Proteomes" id="UP000757435"/>
    </source>
</evidence>
<dbReference type="EMBL" id="JAHHHD010000011">
    <property type="protein sequence ID" value="MBW4659318.1"/>
    <property type="molecule type" value="Genomic_DNA"/>
</dbReference>
<evidence type="ECO:0000256" key="3">
    <source>
        <dbReference type="ARBA" id="ARBA00019514"/>
    </source>
</evidence>
<feature type="domain" description="Photosystem I PsaL reaction centre subunit XI" evidence="12">
    <location>
        <begin position="26"/>
        <end position="167"/>
    </location>
</feature>
<feature type="transmembrane region" description="Helical" evidence="11">
    <location>
        <begin position="94"/>
        <end position="116"/>
    </location>
</feature>
<gene>
    <name evidence="13" type="ORF">KME15_11635</name>
</gene>
<dbReference type="InterPro" id="IPR003757">
    <property type="entry name" value="PSI_PsaL"/>
</dbReference>
<evidence type="ECO:0000256" key="1">
    <source>
        <dbReference type="ARBA" id="ARBA00004141"/>
    </source>
</evidence>
<dbReference type="Pfam" id="PF02605">
    <property type="entry name" value="PsaL"/>
    <property type="match status" value="1"/>
</dbReference>
<comment type="caution">
    <text evidence="13">The sequence shown here is derived from an EMBL/GenBank/DDBJ whole genome shotgun (WGS) entry which is preliminary data.</text>
</comment>
<protein>
    <recommendedName>
        <fullName evidence="3">Photosystem I reaction center subunit XI</fullName>
    </recommendedName>
    <alternativeName>
        <fullName evidence="9">PSI subunit V</fullName>
    </alternativeName>
    <alternativeName>
        <fullName evidence="10">PSI-L</fullName>
    </alternativeName>
</protein>
<proteinExistence type="inferred from homology"/>
<keyword evidence="6" id="KW-0603">Photosystem I</keyword>
<dbReference type="PANTHER" id="PTHR34803:SF2">
    <property type="entry name" value="PHOTOSYSTEM I REACTION CENTER SUBUNIT XI, CHLOROPLASTIC"/>
    <property type="match status" value="1"/>
</dbReference>
<keyword evidence="7 11" id="KW-1133">Transmembrane helix</keyword>
<dbReference type="InterPro" id="IPR036592">
    <property type="entry name" value="PSI_PsaL_sf"/>
</dbReference>
<keyword evidence="4" id="KW-0602">Photosynthesis</keyword>
<evidence type="ECO:0000256" key="11">
    <source>
        <dbReference type="SAM" id="Phobius"/>
    </source>
</evidence>
<comment type="similarity">
    <text evidence="2">Belongs to the PsaL family.</text>
</comment>
<dbReference type="AlphaFoldDB" id="A0A951UP29"/>